<evidence type="ECO:0000313" key="7">
    <source>
        <dbReference type="Proteomes" id="UP001526430"/>
    </source>
</evidence>
<dbReference type="Gene3D" id="3.40.50.20">
    <property type="match status" value="1"/>
</dbReference>
<gene>
    <name evidence="6" type="ORF">OF850_22575</name>
</gene>
<dbReference type="PANTHER" id="PTHR43300:SF7">
    <property type="entry name" value="UDP-N-ACETYLBACILLOSAMINE N-ACETYLTRANSFERASE"/>
    <property type="match status" value="1"/>
</dbReference>
<accession>A0ABT3P1T5</accession>
<evidence type="ECO:0000256" key="1">
    <source>
        <dbReference type="ARBA" id="ARBA00007274"/>
    </source>
</evidence>
<keyword evidence="4" id="KW-0012">Acyltransferase</keyword>
<evidence type="ECO:0000259" key="5">
    <source>
        <dbReference type="Pfam" id="PF17836"/>
    </source>
</evidence>
<evidence type="ECO:0000256" key="3">
    <source>
        <dbReference type="ARBA" id="ARBA00022737"/>
    </source>
</evidence>
<dbReference type="SUPFAM" id="SSF51161">
    <property type="entry name" value="Trimeric LpxA-like enzymes"/>
    <property type="match status" value="1"/>
</dbReference>
<keyword evidence="3" id="KW-0677">Repeat</keyword>
<dbReference type="InterPro" id="IPR041561">
    <property type="entry name" value="PglD_N"/>
</dbReference>
<reference evidence="6 7" key="1">
    <citation type="submission" date="2022-10" db="EMBL/GenBank/DDBJ databases">
        <title>Roseococcus glaciei nov., sp. nov., isolated from glacier.</title>
        <authorList>
            <person name="Liu Q."/>
            <person name="Xin Y.-H."/>
        </authorList>
    </citation>
    <scope>NUCLEOTIDE SEQUENCE [LARGE SCALE GENOMIC DNA]</scope>
    <source>
        <strain evidence="6 7">MDT2-1-1</strain>
    </source>
</reference>
<evidence type="ECO:0000256" key="2">
    <source>
        <dbReference type="ARBA" id="ARBA00022679"/>
    </source>
</evidence>
<sequence>MRVTILGAGGHGRAVCEAARDAGFAPRGFLDARAPLPDMLGLPVLGDETAHDGGALLLALGDNATRLAAAARLRAALPVLLHPSAIRARSAVLEEGVVVMPRAVLGACARIGRLALVNTGAIVEHDSVLGEAAHLAPGSVICGGARIGARALVGAGAVVAPGVSVGEGAVIAAGAAVAADVPPGARVGGVPARLL</sequence>
<proteinExistence type="inferred from homology"/>
<keyword evidence="2" id="KW-0808">Transferase</keyword>
<feature type="domain" description="PglD N-terminal" evidence="5">
    <location>
        <begin position="3"/>
        <end position="72"/>
    </location>
</feature>
<dbReference type="EMBL" id="JAPFQI010000035">
    <property type="protein sequence ID" value="MCW8088370.1"/>
    <property type="molecule type" value="Genomic_DNA"/>
</dbReference>
<dbReference type="Pfam" id="PF00132">
    <property type="entry name" value="Hexapep"/>
    <property type="match status" value="1"/>
</dbReference>
<dbReference type="Gene3D" id="2.160.10.10">
    <property type="entry name" value="Hexapeptide repeat proteins"/>
    <property type="match status" value="1"/>
</dbReference>
<evidence type="ECO:0000313" key="6">
    <source>
        <dbReference type="EMBL" id="MCW8088370.1"/>
    </source>
</evidence>
<dbReference type="NCBIfam" id="TIGR03570">
    <property type="entry name" value="NeuD_NnaD"/>
    <property type="match status" value="1"/>
</dbReference>
<dbReference type="InterPro" id="IPR011004">
    <property type="entry name" value="Trimer_LpxA-like_sf"/>
</dbReference>
<dbReference type="RefSeq" id="WP_301592580.1">
    <property type="nucleotide sequence ID" value="NZ_JAPFQI010000035.1"/>
</dbReference>
<organism evidence="6 7">
    <name type="scientific">Sabulicella glaciei</name>
    <dbReference type="NCBI Taxonomy" id="2984948"/>
    <lineage>
        <taxon>Bacteria</taxon>
        <taxon>Pseudomonadati</taxon>
        <taxon>Pseudomonadota</taxon>
        <taxon>Alphaproteobacteria</taxon>
        <taxon>Acetobacterales</taxon>
        <taxon>Acetobacteraceae</taxon>
        <taxon>Sabulicella</taxon>
    </lineage>
</organism>
<dbReference type="CDD" id="cd03360">
    <property type="entry name" value="LbH_AT_putative"/>
    <property type="match status" value="1"/>
</dbReference>
<protein>
    <submittedName>
        <fullName evidence="6">NeuD/PglB/VioB family sugar acetyltransferase</fullName>
    </submittedName>
</protein>
<dbReference type="PROSITE" id="PS00101">
    <property type="entry name" value="HEXAPEP_TRANSFERASES"/>
    <property type="match status" value="1"/>
</dbReference>
<dbReference type="PANTHER" id="PTHR43300">
    <property type="entry name" value="ACETYLTRANSFERASE"/>
    <property type="match status" value="1"/>
</dbReference>
<evidence type="ECO:0000256" key="4">
    <source>
        <dbReference type="ARBA" id="ARBA00023315"/>
    </source>
</evidence>
<comment type="caution">
    <text evidence="6">The sequence shown here is derived from an EMBL/GenBank/DDBJ whole genome shotgun (WGS) entry which is preliminary data.</text>
</comment>
<dbReference type="InterPro" id="IPR050179">
    <property type="entry name" value="Trans_hexapeptide_repeat"/>
</dbReference>
<comment type="similarity">
    <text evidence="1">Belongs to the transferase hexapeptide repeat family.</text>
</comment>
<dbReference type="InterPro" id="IPR018357">
    <property type="entry name" value="Hexapep_transf_CS"/>
</dbReference>
<dbReference type="InterPro" id="IPR001451">
    <property type="entry name" value="Hexapep"/>
</dbReference>
<name>A0ABT3P1T5_9PROT</name>
<dbReference type="Pfam" id="PF17836">
    <property type="entry name" value="PglD_N"/>
    <property type="match status" value="1"/>
</dbReference>
<dbReference type="InterPro" id="IPR020019">
    <property type="entry name" value="AcTrfase_PglD-like"/>
</dbReference>
<keyword evidence="7" id="KW-1185">Reference proteome</keyword>
<dbReference type="Proteomes" id="UP001526430">
    <property type="component" value="Unassembled WGS sequence"/>
</dbReference>